<feature type="domain" description="OmpR/PhoB-type" evidence="3">
    <location>
        <begin position="2"/>
        <end position="100"/>
    </location>
</feature>
<dbReference type="PROSITE" id="PS51755">
    <property type="entry name" value="OMPR_PHOB"/>
    <property type="match status" value="1"/>
</dbReference>
<reference evidence="4 5" key="1">
    <citation type="journal article" date="2013" name="Stand. Genomic Sci.">
        <title>Genomic Encyclopedia of Type Strains, Phase I: The one thousand microbial genomes (KMG-I) project.</title>
        <authorList>
            <person name="Kyrpides N.C."/>
            <person name="Woyke T."/>
            <person name="Eisen J.A."/>
            <person name="Garrity G."/>
            <person name="Lilburn T.G."/>
            <person name="Beck B.J."/>
            <person name="Whitman W.B."/>
            <person name="Hugenholtz P."/>
            <person name="Klenk H.P."/>
        </authorList>
    </citation>
    <scope>NUCLEOTIDE SEQUENCE [LARGE SCALE GENOMIC DNA]</scope>
    <source>
        <strain evidence="4 5">DSM 13484</strain>
    </source>
</reference>
<comment type="caution">
    <text evidence="4">The sequence shown here is derived from an EMBL/GenBank/DDBJ whole genome shotgun (WGS) entry which is preliminary data.</text>
</comment>
<dbReference type="InterPro" id="IPR036388">
    <property type="entry name" value="WH-like_DNA-bd_sf"/>
</dbReference>
<protein>
    <submittedName>
        <fullName evidence="4">Transcriptional regulator</fullName>
    </submittedName>
</protein>
<dbReference type="RefSeq" id="WP_145712224.1">
    <property type="nucleotide sequence ID" value="NZ_BAAAFY010000001.1"/>
</dbReference>
<accession>A0A562T2Z7</accession>
<keyword evidence="1 2" id="KW-0238">DNA-binding</keyword>
<organism evidence="4 5">
    <name type="scientific">Chitinophaga japonensis</name>
    <name type="common">Flexibacter japonensis</name>
    <dbReference type="NCBI Taxonomy" id="104662"/>
    <lineage>
        <taxon>Bacteria</taxon>
        <taxon>Pseudomonadati</taxon>
        <taxon>Bacteroidota</taxon>
        <taxon>Chitinophagia</taxon>
        <taxon>Chitinophagales</taxon>
        <taxon>Chitinophagaceae</taxon>
        <taxon>Chitinophaga</taxon>
    </lineage>
</organism>
<dbReference type="SUPFAM" id="SSF46894">
    <property type="entry name" value="C-terminal effector domain of the bipartite response regulators"/>
    <property type="match status" value="1"/>
</dbReference>
<dbReference type="InterPro" id="IPR001867">
    <property type="entry name" value="OmpR/PhoB-type_DNA-bd"/>
</dbReference>
<dbReference type="GO" id="GO:0006355">
    <property type="term" value="P:regulation of DNA-templated transcription"/>
    <property type="evidence" value="ECO:0007669"/>
    <property type="project" value="InterPro"/>
</dbReference>
<name>A0A562T2Z7_CHIJA</name>
<proteinExistence type="predicted"/>
<dbReference type="AlphaFoldDB" id="A0A562T2Z7"/>
<dbReference type="GO" id="GO:0003677">
    <property type="term" value="F:DNA binding"/>
    <property type="evidence" value="ECO:0007669"/>
    <property type="project" value="UniProtKB-UniRule"/>
</dbReference>
<gene>
    <name evidence="4" type="ORF">LX66_1864</name>
</gene>
<evidence type="ECO:0000259" key="3">
    <source>
        <dbReference type="PROSITE" id="PS51755"/>
    </source>
</evidence>
<dbReference type="GO" id="GO:0000160">
    <property type="term" value="P:phosphorelay signal transduction system"/>
    <property type="evidence" value="ECO:0007669"/>
    <property type="project" value="InterPro"/>
</dbReference>
<dbReference type="OrthoDB" id="8927943at2"/>
<sequence>MDSEIEIGKFKLHVSDKVLTSPDQLEIQLTDREFVVLRHLIAHKNWIVRKREVVLLIWGDECALYYRTAEVIIFRLKKIISTDKRLRLESVSDKEEWWLLLEDDGYKVPVIDIFAEYPFYTIVDEKCTTHFLERGDTVFMKKISSDDLLSLDTGIYMRLDVKEEKFFFHGIRYEGMLYMSDKPGETVDKLEFQLHTLFYIGVVYKKRPPAIPLHCTKI</sequence>
<evidence type="ECO:0000256" key="1">
    <source>
        <dbReference type="ARBA" id="ARBA00023125"/>
    </source>
</evidence>
<feature type="DNA-binding region" description="OmpR/PhoB-type" evidence="2">
    <location>
        <begin position="2"/>
        <end position="100"/>
    </location>
</feature>
<dbReference type="InterPro" id="IPR016032">
    <property type="entry name" value="Sig_transdc_resp-reg_C-effctor"/>
</dbReference>
<evidence type="ECO:0000313" key="5">
    <source>
        <dbReference type="Proteomes" id="UP000316778"/>
    </source>
</evidence>
<keyword evidence="5" id="KW-1185">Reference proteome</keyword>
<dbReference type="Gene3D" id="1.10.10.10">
    <property type="entry name" value="Winged helix-like DNA-binding domain superfamily/Winged helix DNA-binding domain"/>
    <property type="match status" value="1"/>
</dbReference>
<evidence type="ECO:0000313" key="4">
    <source>
        <dbReference type="EMBL" id="TWI87793.1"/>
    </source>
</evidence>
<evidence type="ECO:0000256" key="2">
    <source>
        <dbReference type="PROSITE-ProRule" id="PRU01091"/>
    </source>
</evidence>
<dbReference type="Pfam" id="PF00486">
    <property type="entry name" value="Trans_reg_C"/>
    <property type="match status" value="1"/>
</dbReference>
<dbReference type="EMBL" id="VLLG01000003">
    <property type="protein sequence ID" value="TWI87793.1"/>
    <property type="molecule type" value="Genomic_DNA"/>
</dbReference>
<dbReference type="Proteomes" id="UP000316778">
    <property type="component" value="Unassembled WGS sequence"/>
</dbReference>